<reference evidence="3 5" key="2">
    <citation type="submission" date="2018-06" db="EMBL/GenBank/DDBJ databases">
        <authorList>
            <consortium name="Pathogen Informatics"/>
            <person name="Doyle S."/>
        </authorList>
    </citation>
    <scope>NUCLEOTIDE SEQUENCE [LARGE SCALE GENOMIC DNA]</scope>
    <source>
        <strain evidence="3 5">NCTC13492</strain>
    </source>
</reference>
<protein>
    <submittedName>
        <fullName evidence="3">Cation efflux system protein CzcC</fullName>
    </submittedName>
    <submittedName>
        <fullName evidence="2">Outer membrane protein, cobalt-zinc-cadmium efflux system</fullName>
    </submittedName>
</protein>
<proteinExistence type="inferred from homology"/>
<dbReference type="AlphaFoldDB" id="A0A2X2X7W3"/>
<sequence length="415" mass="47624">MNRIAVLCLAVSSFMAAQQQMSLSECEEAFQKNNLQLLAAQYNISEAEADIIQAKIWDLPNLSVELNAYDPENDKVLHIGSTGAKEFGIDQLLVLGGKRKNEVAFAKSNKEIAELQFKGLVIDLRAQLRNTFYSIIFDEKKQENIDLQLKYITNLLNAYESQNKKGNVSLKDVVRLQSLVIGLQSDKTEISNNIIQEKQTLKLLTGSQTEIEPLISGEELEQLFNRQPLTSLQELQQKALENNTNYLTFIKITESSQLNLKWQKSLNIPDLTVGARYTQRGAAFDNQIAVSFGIPIPLWKKNKGNEMKAEYQIEESKKDEARQKEELISQVTASYKVWDNQYQQYYTLQPHDFKNMDLVFNGIVTNFQRGNVSLIEFTDFMESYKQSILHIYDMKKQIMLSAEQLNQLVQTKIFY</sequence>
<dbReference type="Proteomes" id="UP000199426">
    <property type="component" value="Unassembled WGS sequence"/>
</dbReference>
<dbReference type="Gene3D" id="1.20.1600.10">
    <property type="entry name" value="Outer membrane efflux proteins (OEP)"/>
    <property type="match status" value="1"/>
</dbReference>
<evidence type="ECO:0000256" key="1">
    <source>
        <dbReference type="ARBA" id="ARBA00007613"/>
    </source>
</evidence>
<evidence type="ECO:0000313" key="3">
    <source>
        <dbReference type="EMBL" id="SQB46263.1"/>
    </source>
</evidence>
<dbReference type="InterPro" id="IPR010131">
    <property type="entry name" value="MdtP/NodT-like"/>
</dbReference>
<reference evidence="2 4" key="1">
    <citation type="submission" date="2016-10" db="EMBL/GenBank/DDBJ databases">
        <authorList>
            <person name="Varghese N."/>
            <person name="Submissions S."/>
        </authorList>
    </citation>
    <scope>NUCLEOTIDE SEQUENCE [LARGE SCALE GENOMIC DNA]</scope>
    <source>
        <strain evidence="2 4">DSM 19299</strain>
    </source>
</reference>
<dbReference type="EMBL" id="FNEG01000006">
    <property type="protein sequence ID" value="SDJ54298.1"/>
    <property type="molecule type" value="Genomic_DNA"/>
</dbReference>
<keyword evidence="4" id="KW-1185">Reference proteome</keyword>
<accession>A0A2X2X7W3</accession>
<gene>
    <name evidence="3" type="primary">czcC_2</name>
    <name evidence="3" type="ORF">NCTC13492_03328</name>
    <name evidence="2" type="ORF">SAMN05421542_3742</name>
</gene>
<dbReference type="SUPFAM" id="SSF56954">
    <property type="entry name" value="Outer membrane efflux proteins (OEP)"/>
    <property type="match status" value="1"/>
</dbReference>
<dbReference type="EMBL" id="UAWB01000012">
    <property type="protein sequence ID" value="SQB46263.1"/>
    <property type="molecule type" value="Genomic_DNA"/>
</dbReference>
<dbReference type="RefSeq" id="WP_181575118.1">
    <property type="nucleotide sequence ID" value="NZ_FNEG01000006.1"/>
</dbReference>
<organism evidence="3 5">
    <name type="scientific">Chryseobacterium jejuense</name>
    <dbReference type="NCBI Taxonomy" id="445960"/>
    <lineage>
        <taxon>Bacteria</taxon>
        <taxon>Pseudomonadati</taxon>
        <taxon>Bacteroidota</taxon>
        <taxon>Flavobacteriia</taxon>
        <taxon>Flavobacteriales</taxon>
        <taxon>Weeksellaceae</taxon>
        <taxon>Chryseobacterium group</taxon>
        <taxon>Chryseobacterium</taxon>
    </lineage>
</organism>
<evidence type="ECO:0000313" key="4">
    <source>
        <dbReference type="Proteomes" id="UP000199426"/>
    </source>
</evidence>
<name>A0A2X2X7W3_CHRJE</name>
<dbReference type="GO" id="GO:0015562">
    <property type="term" value="F:efflux transmembrane transporter activity"/>
    <property type="evidence" value="ECO:0007669"/>
    <property type="project" value="InterPro"/>
</dbReference>
<evidence type="ECO:0000313" key="2">
    <source>
        <dbReference type="EMBL" id="SDJ54298.1"/>
    </source>
</evidence>
<dbReference type="Proteomes" id="UP000251670">
    <property type="component" value="Unassembled WGS sequence"/>
</dbReference>
<dbReference type="InterPro" id="IPR003423">
    <property type="entry name" value="OMP_efflux"/>
</dbReference>
<dbReference type="Pfam" id="PF02321">
    <property type="entry name" value="OEP"/>
    <property type="match status" value="1"/>
</dbReference>
<dbReference type="PANTHER" id="PTHR30203:SF23">
    <property type="entry name" value="OUTER MEMBRANE EFFLUX PROTEIN"/>
    <property type="match status" value="1"/>
</dbReference>
<evidence type="ECO:0000313" key="5">
    <source>
        <dbReference type="Proteomes" id="UP000251670"/>
    </source>
</evidence>
<dbReference type="PANTHER" id="PTHR30203">
    <property type="entry name" value="OUTER MEMBRANE CATION EFFLUX PROTEIN"/>
    <property type="match status" value="1"/>
</dbReference>
<dbReference type="STRING" id="445960.SAMN05421542_3742"/>
<comment type="similarity">
    <text evidence="1">Belongs to the outer membrane factor (OMF) (TC 1.B.17) family.</text>
</comment>